<dbReference type="EMBL" id="PQIB02000002">
    <property type="protein sequence ID" value="RLN36103.1"/>
    <property type="molecule type" value="Genomic_DNA"/>
</dbReference>
<protein>
    <submittedName>
        <fullName evidence="1">Uncharacterized protein</fullName>
    </submittedName>
</protein>
<gene>
    <name evidence="1" type="ORF">C2845_PM03G01800</name>
</gene>
<dbReference type="Proteomes" id="UP000275267">
    <property type="component" value="Unassembled WGS sequence"/>
</dbReference>
<evidence type="ECO:0000313" key="1">
    <source>
        <dbReference type="EMBL" id="RLN36103.1"/>
    </source>
</evidence>
<reference evidence="2" key="1">
    <citation type="journal article" date="2019" name="Nat. Commun.">
        <title>The genome of broomcorn millet.</title>
        <authorList>
            <person name="Zou C."/>
            <person name="Miki D."/>
            <person name="Li D."/>
            <person name="Tang Q."/>
            <person name="Xiao L."/>
            <person name="Rajput S."/>
            <person name="Deng P."/>
            <person name="Jia W."/>
            <person name="Huang R."/>
            <person name="Zhang M."/>
            <person name="Sun Y."/>
            <person name="Hu J."/>
            <person name="Fu X."/>
            <person name="Schnable P.S."/>
            <person name="Li F."/>
            <person name="Zhang H."/>
            <person name="Feng B."/>
            <person name="Zhu X."/>
            <person name="Liu R."/>
            <person name="Schnable J.C."/>
            <person name="Zhu J.-K."/>
            <person name="Zhang H."/>
        </authorList>
    </citation>
    <scope>NUCLEOTIDE SEQUENCE [LARGE SCALE GENOMIC DNA]</scope>
</reference>
<sequence>MVADAIESRDLLPWLMDKISPIDMKIRIDPDRIRCRDSTDMYSFLSFKSWASTCYAAADSAPDEFANGHGSASAKVSYKITLEQIGEIKQA</sequence>
<dbReference type="AlphaFoldDB" id="A0A3L6TFN4"/>
<organism evidence="1 2">
    <name type="scientific">Panicum miliaceum</name>
    <name type="common">Proso millet</name>
    <name type="synonym">Broomcorn millet</name>
    <dbReference type="NCBI Taxonomy" id="4540"/>
    <lineage>
        <taxon>Eukaryota</taxon>
        <taxon>Viridiplantae</taxon>
        <taxon>Streptophyta</taxon>
        <taxon>Embryophyta</taxon>
        <taxon>Tracheophyta</taxon>
        <taxon>Spermatophyta</taxon>
        <taxon>Magnoliopsida</taxon>
        <taxon>Liliopsida</taxon>
        <taxon>Poales</taxon>
        <taxon>Poaceae</taxon>
        <taxon>PACMAD clade</taxon>
        <taxon>Panicoideae</taxon>
        <taxon>Panicodae</taxon>
        <taxon>Paniceae</taxon>
        <taxon>Panicinae</taxon>
        <taxon>Panicum</taxon>
        <taxon>Panicum sect. Panicum</taxon>
    </lineage>
</organism>
<name>A0A3L6TFN4_PANMI</name>
<keyword evidence="2" id="KW-1185">Reference proteome</keyword>
<proteinExistence type="predicted"/>
<evidence type="ECO:0000313" key="2">
    <source>
        <dbReference type="Proteomes" id="UP000275267"/>
    </source>
</evidence>
<accession>A0A3L6TFN4</accession>
<comment type="caution">
    <text evidence="1">The sequence shown here is derived from an EMBL/GenBank/DDBJ whole genome shotgun (WGS) entry which is preliminary data.</text>
</comment>